<dbReference type="PANTHER" id="PTHR21096">
    <property type="entry name" value="PROTEIN FAM136A"/>
    <property type="match status" value="1"/>
</dbReference>
<name>A0A8B8HV52_VANTA</name>
<sequence>MVEAQKYRIEQEMTNLVNELDRSYLRKMQGDMHRCASRCCDDQQSSLERVHGCIENCTTPLNQANNYVQKEINHLQNRLQRCVMDCNDSVRDRLGPDPSQETIDKCTIEFEKCAVKCVDKHIGLIPGMMKSMKKVLASGKPPPVSNE</sequence>
<gene>
    <name evidence="3" type="primary">LOC113395351</name>
</gene>
<dbReference type="OrthoDB" id="9975421at2759"/>
<proteinExistence type="inferred from homology"/>
<evidence type="ECO:0000256" key="1">
    <source>
        <dbReference type="ARBA" id="ARBA00009952"/>
    </source>
</evidence>
<dbReference type="GO" id="GO:0005737">
    <property type="term" value="C:cytoplasm"/>
    <property type="evidence" value="ECO:0007669"/>
    <property type="project" value="TreeGrafter"/>
</dbReference>
<dbReference type="OMA" id="QADMHRC"/>
<dbReference type="Pfam" id="PF05811">
    <property type="entry name" value="DUF842"/>
    <property type="match status" value="1"/>
</dbReference>
<dbReference type="Proteomes" id="UP001652626">
    <property type="component" value="Chromosome 28"/>
</dbReference>
<dbReference type="GeneID" id="113395351"/>
<dbReference type="PANTHER" id="PTHR21096:SF0">
    <property type="entry name" value="PROTEIN FAM136A"/>
    <property type="match status" value="1"/>
</dbReference>
<protein>
    <submittedName>
        <fullName evidence="3">Protein FAM136A</fullName>
    </submittedName>
</protein>
<dbReference type="RefSeq" id="XP_026488738.2">
    <property type="nucleotide sequence ID" value="XM_026632953.2"/>
</dbReference>
<comment type="similarity">
    <text evidence="1">Belongs to the FAM136 family.</text>
</comment>
<evidence type="ECO:0000313" key="3">
    <source>
        <dbReference type="RefSeq" id="XP_026488738.2"/>
    </source>
</evidence>
<accession>A0A8B8HV52</accession>
<organism evidence="2 3">
    <name type="scientific">Vanessa tameamea</name>
    <name type="common">Kamehameha butterfly</name>
    <dbReference type="NCBI Taxonomy" id="334116"/>
    <lineage>
        <taxon>Eukaryota</taxon>
        <taxon>Metazoa</taxon>
        <taxon>Ecdysozoa</taxon>
        <taxon>Arthropoda</taxon>
        <taxon>Hexapoda</taxon>
        <taxon>Insecta</taxon>
        <taxon>Pterygota</taxon>
        <taxon>Neoptera</taxon>
        <taxon>Endopterygota</taxon>
        <taxon>Lepidoptera</taxon>
        <taxon>Glossata</taxon>
        <taxon>Ditrysia</taxon>
        <taxon>Papilionoidea</taxon>
        <taxon>Nymphalidae</taxon>
        <taxon>Nymphalinae</taxon>
        <taxon>Vanessa</taxon>
    </lineage>
</organism>
<evidence type="ECO:0000313" key="2">
    <source>
        <dbReference type="Proteomes" id="UP001652626"/>
    </source>
</evidence>
<dbReference type="InterPro" id="IPR008560">
    <property type="entry name" value="DUF842_euk"/>
</dbReference>
<keyword evidence="2" id="KW-1185">Reference proteome</keyword>
<reference evidence="3" key="1">
    <citation type="submission" date="2025-08" db="UniProtKB">
        <authorList>
            <consortium name="RefSeq"/>
        </authorList>
    </citation>
    <scope>IDENTIFICATION</scope>
    <source>
        <tissue evidence="3">Whole body</tissue>
    </source>
</reference>
<dbReference type="AlphaFoldDB" id="A0A8B8HV52"/>